<protein>
    <submittedName>
        <fullName evidence="3">CoA transferase</fullName>
    </submittedName>
</protein>
<dbReference type="Proteomes" id="UP000305131">
    <property type="component" value="Unassembled WGS sequence"/>
</dbReference>
<evidence type="ECO:0000256" key="1">
    <source>
        <dbReference type="ARBA" id="ARBA00022679"/>
    </source>
</evidence>
<dbReference type="InterPro" id="IPR003673">
    <property type="entry name" value="CoA-Trfase_fam_III"/>
</dbReference>
<evidence type="ECO:0000313" key="4">
    <source>
        <dbReference type="Proteomes" id="UP000305131"/>
    </source>
</evidence>
<dbReference type="InterPro" id="IPR023606">
    <property type="entry name" value="CoA-Trfase_III_dom_1_sf"/>
</dbReference>
<dbReference type="AlphaFoldDB" id="A0A6C1KIR2"/>
<dbReference type="GO" id="GO:0008410">
    <property type="term" value="F:CoA-transferase activity"/>
    <property type="evidence" value="ECO:0007669"/>
    <property type="project" value="TreeGrafter"/>
</dbReference>
<dbReference type="OrthoDB" id="9806585at2"/>
<comment type="caution">
    <text evidence="3">The sequence shown here is derived from an EMBL/GenBank/DDBJ whole genome shotgun (WGS) entry which is preliminary data.</text>
</comment>
<dbReference type="InterPro" id="IPR044855">
    <property type="entry name" value="CoA-Trfase_III_dom3_sf"/>
</dbReference>
<evidence type="ECO:0000313" key="3">
    <source>
        <dbReference type="EMBL" id="TLX43004.1"/>
    </source>
</evidence>
<reference evidence="3 4" key="1">
    <citation type="submission" date="2019-05" db="EMBL/GenBank/DDBJ databases">
        <authorList>
            <person name="Zhou X."/>
        </authorList>
    </citation>
    <scope>NUCLEOTIDE SEQUENCE [LARGE SCALE GENOMIC DNA]</scope>
    <source>
        <strain evidence="3 4">DSM 432</strain>
    </source>
</reference>
<evidence type="ECO:0000256" key="2">
    <source>
        <dbReference type="SAM" id="MobiDB-lite"/>
    </source>
</evidence>
<dbReference type="EMBL" id="VAUP01000022">
    <property type="protein sequence ID" value="TLX43004.1"/>
    <property type="molecule type" value="Genomic_DNA"/>
</dbReference>
<name>A0A6C1KIR2_XANAU</name>
<dbReference type="Gene3D" id="3.30.1540.10">
    <property type="entry name" value="formyl-coa transferase, domain 3"/>
    <property type="match status" value="1"/>
</dbReference>
<sequence>MRQRRPLAGADRPDGVRAGRRGALAAARGAARRCQRRQGDTAVTGKAKRVGPLAGVRVIDLTNVIMGPFATHILADLGADVIKVEAPEGDTFRSYRPARHTAMAGNFLHLNRNKRSIVLDLKTPAARAALDQLIAGADVFVHAMRPAAAERLGYGHAHVSQLRPDIVYCGAYGFGAEGRYAEKAAYDDIIQAGSGLSALQNAMHGAPGYLPTVLCDKIAGQAIAYSIIAALFQRASGGGGQAIEVPMFETMVEFNLIEHMMGSAFEPPLGPPGFNRVISHHRKPYATRDGYACILPYSDRNWQDFFDFTRRAEFKGDPRFANLGERVQNIDVLYAVVEEEAARRTTAEWIAFCDRVSIPCMPVNDLVDLFEDLHLRDVGFFSVAEHPSEGAYRVMRRPVSFSSAPFEIRHHAPGLGAQTREILEEAGLPEETIRALTGQPSCDTPMEQIS</sequence>
<feature type="region of interest" description="Disordered" evidence="2">
    <location>
        <begin position="1"/>
        <end position="20"/>
    </location>
</feature>
<accession>A0A6C1KIR2</accession>
<dbReference type="Gene3D" id="3.40.50.10540">
    <property type="entry name" value="Crotonobetainyl-coa:carnitine coa-transferase, domain 1"/>
    <property type="match status" value="1"/>
</dbReference>
<dbReference type="PANTHER" id="PTHR48207:SF4">
    <property type="entry name" value="BLL6097 PROTEIN"/>
    <property type="match status" value="1"/>
</dbReference>
<keyword evidence="1 3" id="KW-0808">Transferase</keyword>
<dbReference type="InterPro" id="IPR050483">
    <property type="entry name" value="CoA-transferase_III_domain"/>
</dbReference>
<dbReference type="Pfam" id="PF02515">
    <property type="entry name" value="CoA_transf_3"/>
    <property type="match status" value="1"/>
</dbReference>
<organism evidence="3 4">
    <name type="scientific">Xanthobacter autotrophicus</name>
    <dbReference type="NCBI Taxonomy" id="280"/>
    <lineage>
        <taxon>Bacteria</taxon>
        <taxon>Pseudomonadati</taxon>
        <taxon>Pseudomonadota</taxon>
        <taxon>Alphaproteobacteria</taxon>
        <taxon>Hyphomicrobiales</taxon>
        <taxon>Xanthobacteraceae</taxon>
        <taxon>Xanthobacter</taxon>
    </lineage>
</organism>
<proteinExistence type="predicted"/>
<dbReference type="PANTHER" id="PTHR48207">
    <property type="entry name" value="SUCCINATE--HYDROXYMETHYLGLUTARATE COA-TRANSFERASE"/>
    <property type="match status" value="1"/>
</dbReference>
<dbReference type="SUPFAM" id="SSF89796">
    <property type="entry name" value="CoA-transferase family III (CaiB/BaiF)"/>
    <property type="match status" value="1"/>
</dbReference>
<gene>
    <name evidence="3" type="ORF">FBQ73_10145</name>
</gene>